<dbReference type="RefSeq" id="WP_023447378.1">
    <property type="nucleotide sequence ID" value="NZ_AQWM01000024.1"/>
</dbReference>
<dbReference type="InterPro" id="IPR006710">
    <property type="entry name" value="Glyco_hydro_43"/>
</dbReference>
<gene>
    <name evidence="7" type="ORF">ABENE_15730</name>
</gene>
<evidence type="ECO:0000313" key="7">
    <source>
        <dbReference type="EMBL" id="ESQ88691.1"/>
    </source>
</evidence>
<comment type="caution">
    <text evidence="7">The sequence shown here is derived from an EMBL/GenBank/DDBJ whole genome shotgun (WGS) entry which is preliminary data.</text>
</comment>
<dbReference type="PATRIC" id="fig|1121022.4.peg.3200"/>
<dbReference type="InterPro" id="IPR006311">
    <property type="entry name" value="TAT_signal"/>
</dbReference>
<dbReference type="PIRSF" id="PIRSF025414">
    <property type="entry name" value="Alpha-L-arabinofuranosidase"/>
    <property type="match status" value="1"/>
</dbReference>
<proteinExistence type="inferred from homology"/>
<dbReference type="GO" id="GO:0004553">
    <property type="term" value="F:hydrolase activity, hydrolyzing O-glycosyl compounds"/>
    <property type="evidence" value="ECO:0007669"/>
    <property type="project" value="InterPro"/>
</dbReference>
<evidence type="ECO:0008006" key="9">
    <source>
        <dbReference type="Google" id="ProtNLM"/>
    </source>
</evidence>
<evidence type="ECO:0000256" key="5">
    <source>
        <dbReference type="PIRSR" id="PIRSR606710-2"/>
    </source>
</evidence>
<sequence length="346" mass="38566">MNSFSRRHFIQITSSCGLVSPGVIPLAAKAATEKLVNPLVRQRADAQIFRHSDGWYYMMASVPEYNRLAIRRSRTLAGLGLAKETVVWTRPEAGKLGGYIWAPELHWFDGRWHIYFAAGDGDDKFHIRTYVLSNPSKNPLSGQWTLLGALETPWDSFNLDATSFVHKGVRYLCWAQQEPGIDTNSNIYLAALASPTTFAAKPVRLSMPTLPWEIIGFKVNEGPAVLARHGRLFLTYSASATDANYCMGMLTANEDADIMAPSSWSKSLEPVLRSSPEHKVWGPGHNGFTVDEKGRDILVYHARDYRDIQGDPLFDPNRHTRVQFIRYKADGVPDFGMPVAIGPLAG</sequence>
<dbReference type="CDD" id="cd18817">
    <property type="entry name" value="GH43f_LbAraf43-like"/>
    <property type="match status" value="1"/>
</dbReference>
<dbReference type="GO" id="GO:0005975">
    <property type="term" value="P:carbohydrate metabolic process"/>
    <property type="evidence" value="ECO:0007669"/>
    <property type="project" value="InterPro"/>
</dbReference>
<evidence type="ECO:0000256" key="3">
    <source>
        <dbReference type="ARBA" id="ARBA00022801"/>
    </source>
</evidence>
<keyword evidence="4 6" id="KW-0326">Glycosidase</keyword>
<protein>
    <recommendedName>
        <fullName evidence="9">Alpha-N-arabinofuranosidase</fullName>
    </recommendedName>
</protein>
<keyword evidence="3 6" id="KW-0378">Hydrolase</keyword>
<feature type="site" description="Important for catalytic activity, responsible for pKa modulation of the active site Glu and correct orientation of both the proton donor and substrate" evidence="5">
    <location>
        <position position="160"/>
    </location>
</feature>
<evidence type="ECO:0000313" key="8">
    <source>
        <dbReference type="Proteomes" id="UP000017837"/>
    </source>
</evidence>
<dbReference type="STRING" id="1121022.GCA_000376105_03467"/>
<name>V4PKF1_9CAUL</name>
<dbReference type="AlphaFoldDB" id="V4PKF1"/>
<dbReference type="OrthoDB" id="177947at2"/>
<evidence type="ECO:0000256" key="6">
    <source>
        <dbReference type="RuleBase" id="RU361187"/>
    </source>
</evidence>
<reference evidence="7 8" key="1">
    <citation type="journal article" date="2014" name="Nature">
        <title>Sequential evolution of bacterial morphology by co-option of a developmental regulator.</title>
        <authorList>
            <person name="Jiang C."/>
            <person name="Brown P.J."/>
            <person name="Ducret A."/>
            <person name="Brun Y.V."/>
        </authorList>
    </citation>
    <scope>NUCLEOTIDE SEQUENCE [LARGE SCALE GENOMIC DNA]</scope>
    <source>
        <strain evidence="7 8">DSM 16100</strain>
    </source>
</reference>
<dbReference type="SUPFAM" id="SSF75005">
    <property type="entry name" value="Arabinanase/levansucrase/invertase"/>
    <property type="match status" value="1"/>
</dbReference>
<dbReference type="Gene3D" id="2.115.10.20">
    <property type="entry name" value="Glycosyl hydrolase domain, family 43"/>
    <property type="match status" value="1"/>
</dbReference>
<comment type="similarity">
    <text evidence="1 6">Belongs to the glycosyl hydrolase 43 family.</text>
</comment>
<accession>V4PKF1</accession>
<evidence type="ECO:0000256" key="2">
    <source>
        <dbReference type="ARBA" id="ARBA00022729"/>
    </source>
</evidence>
<keyword evidence="2" id="KW-0732">Signal</keyword>
<dbReference type="PROSITE" id="PS51318">
    <property type="entry name" value="TAT"/>
    <property type="match status" value="1"/>
</dbReference>
<dbReference type="EMBL" id="AWGB01000035">
    <property type="protein sequence ID" value="ESQ88691.1"/>
    <property type="molecule type" value="Genomic_DNA"/>
</dbReference>
<dbReference type="eggNOG" id="COG3940">
    <property type="taxonomic scope" value="Bacteria"/>
</dbReference>
<keyword evidence="8" id="KW-1185">Reference proteome</keyword>
<evidence type="ECO:0000256" key="1">
    <source>
        <dbReference type="ARBA" id="ARBA00009865"/>
    </source>
</evidence>
<organism evidence="7 8">
    <name type="scientific">Asticcacaulis benevestitus DSM 16100 = ATCC BAA-896</name>
    <dbReference type="NCBI Taxonomy" id="1121022"/>
    <lineage>
        <taxon>Bacteria</taxon>
        <taxon>Pseudomonadati</taxon>
        <taxon>Pseudomonadota</taxon>
        <taxon>Alphaproteobacteria</taxon>
        <taxon>Caulobacterales</taxon>
        <taxon>Caulobacteraceae</taxon>
        <taxon>Asticcacaulis</taxon>
    </lineage>
</organism>
<dbReference type="Pfam" id="PF04616">
    <property type="entry name" value="Glyco_hydro_43"/>
    <property type="match status" value="1"/>
</dbReference>
<evidence type="ECO:0000256" key="4">
    <source>
        <dbReference type="ARBA" id="ARBA00023295"/>
    </source>
</evidence>
<dbReference type="Proteomes" id="UP000017837">
    <property type="component" value="Unassembled WGS sequence"/>
</dbReference>
<dbReference type="PANTHER" id="PTHR43817">
    <property type="entry name" value="GLYCOSYL HYDROLASE"/>
    <property type="match status" value="1"/>
</dbReference>
<dbReference type="InterPro" id="IPR016828">
    <property type="entry name" value="Alpha-L-arabinofuranosidase"/>
</dbReference>
<dbReference type="InterPro" id="IPR023296">
    <property type="entry name" value="Glyco_hydro_beta-prop_sf"/>
</dbReference>
<dbReference type="PANTHER" id="PTHR43817:SF1">
    <property type="entry name" value="HYDROLASE, FAMILY 43, PUTATIVE (AFU_ORTHOLOGUE AFUA_3G01660)-RELATED"/>
    <property type="match status" value="1"/>
</dbReference>